<reference evidence="2" key="1">
    <citation type="submission" date="2016-01" db="EMBL/GenBank/DDBJ databases">
        <authorList>
            <person name="Mitreva M."/>
            <person name="Pepin K.H."/>
            <person name="Mihindukulasuriya K.A."/>
            <person name="Fulton R."/>
            <person name="Fronick C."/>
            <person name="O'Laughlin M."/>
            <person name="Miner T."/>
            <person name="Herter B."/>
            <person name="Rosa B.A."/>
            <person name="Cordes M."/>
            <person name="Tomlinson C."/>
            <person name="Wollam A."/>
            <person name="Palsikar V.B."/>
            <person name="Mardis E.R."/>
            <person name="Wilson R.K."/>
        </authorList>
    </citation>
    <scope>NUCLEOTIDE SEQUENCE [LARGE SCALE GENOMIC DNA]</scope>
    <source>
        <strain evidence="2">DNF00019</strain>
    </source>
</reference>
<proteinExistence type="predicted"/>
<protein>
    <submittedName>
        <fullName evidence="1">Uncharacterized protein</fullName>
    </submittedName>
</protein>
<dbReference type="InterPro" id="IPR038765">
    <property type="entry name" value="Papain-like_cys_pep_sf"/>
</dbReference>
<dbReference type="Gene3D" id="3.90.1720.10">
    <property type="entry name" value="endopeptidase domain like (from Nostoc punctiforme)"/>
    <property type="match status" value="1"/>
</dbReference>
<name>A0A133XQT6_9ACTN</name>
<dbReference type="SUPFAM" id="SSF54001">
    <property type="entry name" value="Cysteine proteinases"/>
    <property type="match status" value="1"/>
</dbReference>
<dbReference type="PATRIC" id="fig|1393034.3.peg.1159"/>
<organism evidence="1 2">
    <name type="scientific">Atopobium deltae</name>
    <dbReference type="NCBI Taxonomy" id="1393034"/>
    <lineage>
        <taxon>Bacteria</taxon>
        <taxon>Bacillati</taxon>
        <taxon>Actinomycetota</taxon>
        <taxon>Coriobacteriia</taxon>
        <taxon>Coriobacteriales</taxon>
        <taxon>Atopobiaceae</taxon>
        <taxon>Atopobium</taxon>
    </lineage>
</organism>
<dbReference type="AlphaFoldDB" id="A0A133XQT6"/>
<keyword evidence="2" id="KW-1185">Reference proteome</keyword>
<feature type="non-terminal residue" evidence="1">
    <location>
        <position position="1"/>
    </location>
</feature>
<dbReference type="EMBL" id="LSCR01000039">
    <property type="protein sequence ID" value="KXB33303.1"/>
    <property type="molecule type" value="Genomic_DNA"/>
</dbReference>
<comment type="caution">
    <text evidence="1">The sequence shown here is derived from an EMBL/GenBank/DDBJ whole genome shotgun (WGS) entry which is preliminary data.</text>
</comment>
<accession>A0A133XQT6</accession>
<evidence type="ECO:0000313" key="1">
    <source>
        <dbReference type="EMBL" id="KXB33303.1"/>
    </source>
</evidence>
<evidence type="ECO:0000313" key="2">
    <source>
        <dbReference type="Proteomes" id="UP000070675"/>
    </source>
</evidence>
<gene>
    <name evidence="1" type="ORF">HMPREF3192_01190</name>
</gene>
<dbReference type="Proteomes" id="UP000070675">
    <property type="component" value="Unassembled WGS sequence"/>
</dbReference>
<sequence>KKTLAEVGVTETDCENRKSYQLCRSYYKGDMFLTPAYTAFVNHGHIGIYGDKDWIVEAPGFFAKSRWAWHYNTFVGKGTVLMETTLTQAQQNAAADYAYNHLLGYPYNLAFWDNKGLNPKELNCSQLVWLAYKKGAGVDLDGNGGTGVYPYDIKESKYTKVNWVIE</sequence>
<dbReference type="STRING" id="1393034.HMPREF3192_01190"/>